<evidence type="ECO:0000313" key="2">
    <source>
        <dbReference type="EMBL" id="OSS47002.1"/>
    </source>
</evidence>
<organism evidence="2 3">
    <name type="scientific">Epicoccum nigrum</name>
    <name type="common">Soil fungus</name>
    <name type="synonym">Epicoccum purpurascens</name>
    <dbReference type="NCBI Taxonomy" id="105696"/>
    <lineage>
        <taxon>Eukaryota</taxon>
        <taxon>Fungi</taxon>
        <taxon>Dikarya</taxon>
        <taxon>Ascomycota</taxon>
        <taxon>Pezizomycotina</taxon>
        <taxon>Dothideomycetes</taxon>
        <taxon>Pleosporomycetidae</taxon>
        <taxon>Pleosporales</taxon>
        <taxon>Pleosporineae</taxon>
        <taxon>Didymellaceae</taxon>
        <taxon>Epicoccum</taxon>
    </lineage>
</organism>
<dbReference type="InterPro" id="IPR052895">
    <property type="entry name" value="HetReg/Transcr_Mod"/>
</dbReference>
<name>A0A1Y2LTR7_EPING</name>
<evidence type="ECO:0000313" key="3">
    <source>
        <dbReference type="Proteomes" id="UP000193240"/>
    </source>
</evidence>
<dbReference type="STRING" id="105696.A0A1Y2LTR7"/>
<dbReference type="PANTHER" id="PTHR24148:SF73">
    <property type="entry name" value="HET DOMAIN PROTEIN (AFU_ORTHOLOGUE AFUA_8G01020)"/>
    <property type="match status" value="1"/>
</dbReference>
<reference evidence="2 3" key="1">
    <citation type="journal article" date="2017" name="Genome Announc.">
        <title>Genome sequence of the saprophytic ascomycete Epicoccum nigrum ICMP 19927 strain isolated from New Zealand.</title>
        <authorList>
            <person name="Fokin M."/>
            <person name="Fleetwood D."/>
            <person name="Weir B.S."/>
            <person name="Villas-Boas S.G."/>
        </authorList>
    </citation>
    <scope>NUCLEOTIDE SEQUENCE [LARGE SCALE GENOMIC DNA]</scope>
    <source>
        <strain evidence="2 3">ICMP 19927</strain>
    </source>
</reference>
<sequence length="585" mass="66974">MLKKNFKHQPLDHRKASIRLLQIRADLSHDGLIQCSLAHTTIDETPYSCLSYRWGEPLPIWKILINGRPHHVGGNLYDFLDIFRQSTLNQATESIWIDALCIAQDDVIERNHQVTQMGKIFSTAQSVYVWLGKMPSIAPIVSSLKNWQHPTYKDRVIVLEFFDLLLTYLYANEYWNRAWITQEFLLARHAIVFLDKDPMDLTDLLGATKSYCLLDYPSYKSSSFSRHAELYQKSTVIAGLPLLSILDRFRGKHCSLLQDRIFSVLSLCSPSSRVMVDYDQDRVLLACNVLAKSPDPLCLCEVMTLLRDLNLFVDPATKVLLGYIPRHLAWEGIYVDVDLSGPQLRNLDSSGRLFTRDHFVCPVLEELIVSCARKVMGHPPTITWPNFSSAPTEDTPFMVRELSQKTRLDLARSNVFTIETASPGLRKYTLRIPMYSIVETRIGNRGHCPTSKRGAPWYYQGSKFLSYKRIGDAFRKQHFLCPPASPTRMISFEDCFAIFESLYRSREIPQTWGLPYEENTFCCLLADLKKHMQGEATTIPTERLEAEIKVAKWSEPSDYGYGPCRFVCPRNSKEEKTGHSSGCAQ</sequence>
<protein>
    <recommendedName>
        <fullName evidence="1">Heterokaryon incompatibility domain-containing protein</fullName>
    </recommendedName>
</protein>
<dbReference type="Pfam" id="PF06985">
    <property type="entry name" value="HET"/>
    <property type="match status" value="1"/>
</dbReference>
<dbReference type="EMBL" id="KZ107849">
    <property type="protein sequence ID" value="OSS47002.1"/>
    <property type="molecule type" value="Genomic_DNA"/>
</dbReference>
<feature type="domain" description="Heterokaryon incompatibility" evidence="1">
    <location>
        <begin position="47"/>
        <end position="183"/>
    </location>
</feature>
<dbReference type="AlphaFoldDB" id="A0A1Y2LTR7"/>
<gene>
    <name evidence="2" type="ORF">B5807_10043</name>
</gene>
<accession>A0A1Y2LTR7</accession>
<dbReference type="InParanoid" id="A0A1Y2LTR7"/>
<dbReference type="PANTHER" id="PTHR24148">
    <property type="entry name" value="ANKYRIN REPEAT DOMAIN-CONTAINING PROTEIN 39 HOMOLOG-RELATED"/>
    <property type="match status" value="1"/>
</dbReference>
<evidence type="ECO:0000259" key="1">
    <source>
        <dbReference type="Pfam" id="PF06985"/>
    </source>
</evidence>
<dbReference type="InterPro" id="IPR010730">
    <property type="entry name" value="HET"/>
</dbReference>
<proteinExistence type="predicted"/>
<dbReference type="Proteomes" id="UP000193240">
    <property type="component" value="Unassembled WGS sequence"/>
</dbReference>
<keyword evidence="3" id="KW-1185">Reference proteome</keyword>